<organism evidence="2 3">
    <name type="scientific">Parthenolecanium corni</name>
    <dbReference type="NCBI Taxonomy" id="536013"/>
    <lineage>
        <taxon>Eukaryota</taxon>
        <taxon>Metazoa</taxon>
        <taxon>Ecdysozoa</taxon>
        <taxon>Arthropoda</taxon>
        <taxon>Hexapoda</taxon>
        <taxon>Insecta</taxon>
        <taxon>Pterygota</taxon>
        <taxon>Neoptera</taxon>
        <taxon>Paraneoptera</taxon>
        <taxon>Hemiptera</taxon>
        <taxon>Sternorrhyncha</taxon>
        <taxon>Coccoidea</taxon>
        <taxon>Coccidae</taxon>
        <taxon>Parthenolecanium</taxon>
    </lineage>
</organism>
<evidence type="ECO:0000313" key="3">
    <source>
        <dbReference type="Proteomes" id="UP001367676"/>
    </source>
</evidence>
<comment type="caution">
    <text evidence="2">The sequence shown here is derived from an EMBL/GenBank/DDBJ whole genome shotgun (WGS) entry which is preliminary data.</text>
</comment>
<name>A0AAN9Y1A4_9HEMI</name>
<feature type="region of interest" description="Disordered" evidence="1">
    <location>
        <begin position="1"/>
        <end position="26"/>
    </location>
</feature>
<sequence>MTLTRRYEKPFLASPPPKKAYDHAGHEKSEKHRFWGKESKYRLALPSPSLASVLFPIPHNHQRTNVSLTYIGRYPRLAAFHTANLMPAKRIYDFHPLCALQRRRRETHLKKRFRRLRSPEQLAVVVLLSHIDHLRKNTNKRKKLENFEKSLQLKNSS</sequence>
<gene>
    <name evidence="2" type="ORF">V9T40_010315</name>
</gene>
<keyword evidence="3" id="KW-1185">Reference proteome</keyword>
<accession>A0AAN9Y1A4</accession>
<dbReference type="Proteomes" id="UP001367676">
    <property type="component" value="Unassembled WGS sequence"/>
</dbReference>
<evidence type="ECO:0000313" key="2">
    <source>
        <dbReference type="EMBL" id="KAK7578110.1"/>
    </source>
</evidence>
<proteinExistence type="predicted"/>
<reference evidence="2 3" key="1">
    <citation type="submission" date="2024-03" db="EMBL/GenBank/DDBJ databases">
        <title>Adaptation during the transition from Ophiocordyceps entomopathogen to insect associate is accompanied by gene loss and intensified selection.</title>
        <authorList>
            <person name="Ward C.M."/>
            <person name="Onetto C.A."/>
            <person name="Borneman A.R."/>
        </authorList>
    </citation>
    <scope>NUCLEOTIDE SEQUENCE [LARGE SCALE GENOMIC DNA]</scope>
    <source>
        <strain evidence="2">AWRI1</strain>
        <tissue evidence="2">Single Adult Female</tissue>
    </source>
</reference>
<protein>
    <submittedName>
        <fullName evidence="2">Uncharacterized protein</fullName>
    </submittedName>
</protein>
<evidence type="ECO:0000256" key="1">
    <source>
        <dbReference type="SAM" id="MobiDB-lite"/>
    </source>
</evidence>
<dbReference type="EMBL" id="JBBCAQ010000035">
    <property type="protein sequence ID" value="KAK7578110.1"/>
    <property type="molecule type" value="Genomic_DNA"/>
</dbReference>
<dbReference type="AlphaFoldDB" id="A0AAN9Y1A4"/>